<dbReference type="EMBL" id="JAJHNU010000002">
    <property type="protein sequence ID" value="MDN4121390.1"/>
    <property type="molecule type" value="Genomic_DNA"/>
</dbReference>
<dbReference type="PANTHER" id="PTHR43706">
    <property type="entry name" value="NADH DEHYDROGENASE"/>
    <property type="match status" value="1"/>
</dbReference>
<protein>
    <submittedName>
        <fullName evidence="7">FAD-dependent oxidoreductase</fullName>
    </submittedName>
</protein>
<dbReference type="InterPro" id="IPR045024">
    <property type="entry name" value="NDH-2"/>
</dbReference>
<dbReference type="InterPro" id="IPR036188">
    <property type="entry name" value="FAD/NAD-bd_sf"/>
</dbReference>
<evidence type="ECO:0000259" key="6">
    <source>
        <dbReference type="Pfam" id="PF07992"/>
    </source>
</evidence>
<dbReference type="PRINTS" id="PR00368">
    <property type="entry name" value="FADPNR"/>
</dbReference>
<name>A0ABT8EJI6_9BURK</name>
<keyword evidence="4" id="KW-0560">Oxidoreductase</keyword>
<dbReference type="SUPFAM" id="SSF51905">
    <property type="entry name" value="FAD/NAD(P)-binding domain"/>
    <property type="match status" value="1"/>
</dbReference>
<evidence type="ECO:0000256" key="4">
    <source>
        <dbReference type="ARBA" id="ARBA00023002"/>
    </source>
</evidence>
<accession>A0ABT8EJI6</accession>
<gene>
    <name evidence="7" type="ORF">LMS43_08830</name>
</gene>
<keyword evidence="3" id="KW-0274">FAD</keyword>
<keyword evidence="8" id="KW-1185">Reference proteome</keyword>
<sequence>MANTLSKKIIIVGGGAGGLELAAKLGRRFGRETVFLIDKEHDHIWKPSLHEVAAGTLDIHREGLSYFMLARDCHFTFLPGEMLALDRDKREISLAPVVGPDHEEVFPARSVEYDYLVLCVGSQTNFFGTKGADEYAVALDSTAQAERFRLKLLNELISTHKRAQKGLDDDLCISIVGGGATGVELAAELLEASADLHFYGVNTPGHTQQRAVRITLMEGADRILSALPEKVSASAHALLVQRGVRVQTGVRVAEIGKHVIIDAEGKEYPSDLCVWAAGIKAPAFLCHVGLPVNRLNQLIVDAYLRTEDPNIWAIGDCAQAPWGDSGTYLPARAQVAHQQASYLYRRFSQELRGRPPQQHPFQFKDYGSLVSVGQSRGVGSLMGVLVGRSWFVKGVLARGMYMSLHLMHHMAVLGWVRTFTLALGRLLSKRAAPRVKLH</sequence>
<dbReference type="RefSeq" id="WP_266124070.1">
    <property type="nucleotide sequence ID" value="NZ_JAJHNU010000002.1"/>
</dbReference>
<evidence type="ECO:0000256" key="1">
    <source>
        <dbReference type="ARBA" id="ARBA00005272"/>
    </source>
</evidence>
<organism evidence="7 8">
    <name type="scientific">Alcaligenes endophyticus</name>
    <dbReference type="NCBI Taxonomy" id="1929088"/>
    <lineage>
        <taxon>Bacteria</taxon>
        <taxon>Pseudomonadati</taxon>
        <taxon>Pseudomonadota</taxon>
        <taxon>Betaproteobacteria</taxon>
        <taxon>Burkholderiales</taxon>
        <taxon>Alcaligenaceae</taxon>
        <taxon>Alcaligenes</taxon>
    </lineage>
</organism>
<evidence type="ECO:0000313" key="8">
    <source>
        <dbReference type="Proteomes" id="UP001168613"/>
    </source>
</evidence>
<reference evidence="7" key="1">
    <citation type="submission" date="2021-11" db="EMBL/GenBank/DDBJ databases">
        <title>Draft genome sequence of Alcaligenes endophyticus type strain CCUG 75668T.</title>
        <authorList>
            <person name="Salva-Serra F."/>
            <person name="Duran R.E."/>
            <person name="Seeger M."/>
            <person name="Moore E.R.B."/>
            <person name="Jaen-Luchoro D."/>
        </authorList>
    </citation>
    <scope>NUCLEOTIDE SEQUENCE</scope>
    <source>
        <strain evidence="7">CCUG 75668</strain>
    </source>
</reference>
<proteinExistence type="inferred from homology"/>
<keyword evidence="5" id="KW-0520">NAD</keyword>
<keyword evidence="2" id="KW-0285">Flavoprotein</keyword>
<evidence type="ECO:0000256" key="5">
    <source>
        <dbReference type="ARBA" id="ARBA00023027"/>
    </source>
</evidence>
<dbReference type="Proteomes" id="UP001168613">
    <property type="component" value="Unassembled WGS sequence"/>
</dbReference>
<comment type="similarity">
    <text evidence="1">Belongs to the NADH dehydrogenase family.</text>
</comment>
<evidence type="ECO:0000313" key="7">
    <source>
        <dbReference type="EMBL" id="MDN4121390.1"/>
    </source>
</evidence>
<dbReference type="PANTHER" id="PTHR43706:SF9">
    <property type="entry name" value="TYPE II NADH:QUINONE OXIDOREDUCTASE"/>
    <property type="match status" value="1"/>
</dbReference>
<dbReference type="InterPro" id="IPR023753">
    <property type="entry name" value="FAD/NAD-binding_dom"/>
</dbReference>
<comment type="caution">
    <text evidence="7">The sequence shown here is derived from an EMBL/GenBank/DDBJ whole genome shotgun (WGS) entry which is preliminary data.</text>
</comment>
<feature type="domain" description="FAD/NAD(P)-binding" evidence="6">
    <location>
        <begin position="8"/>
        <end position="340"/>
    </location>
</feature>
<dbReference type="Gene3D" id="3.50.50.100">
    <property type="match status" value="1"/>
</dbReference>
<dbReference type="PRINTS" id="PR00411">
    <property type="entry name" value="PNDRDTASEI"/>
</dbReference>
<evidence type="ECO:0000256" key="2">
    <source>
        <dbReference type="ARBA" id="ARBA00022630"/>
    </source>
</evidence>
<dbReference type="Pfam" id="PF07992">
    <property type="entry name" value="Pyr_redox_2"/>
    <property type="match status" value="1"/>
</dbReference>
<evidence type="ECO:0000256" key="3">
    <source>
        <dbReference type="ARBA" id="ARBA00022827"/>
    </source>
</evidence>